<dbReference type="EMBL" id="CP134849">
    <property type="protein sequence ID" value="WNL18831.1"/>
    <property type="molecule type" value="Genomic_DNA"/>
</dbReference>
<evidence type="ECO:0000313" key="2">
    <source>
        <dbReference type="EMBL" id="WNL11845.1"/>
    </source>
</evidence>
<evidence type="ECO:0000313" key="4">
    <source>
        <dbReference type="EMBL" id="WNL18831.1"/>
    </source>
</evidence>
<gene>
    <name evidence="3" type="ORF">RJG51_03670</name>
    <name evidence="2" type="ORF">RJG52_07915</name>
    <name evidence="4" type="ORF">RJG53_09600</name>
    <name evidence="6" type="ORF">RJG55_07910</name>
    <name evidence="5" type="ORF">RJG56_09450</name>
    <name evidence="7" type="ORF">RJG57_03455</name>
</gene>
<accession>A0AA96CLR9</accession>
<reference evidence="2" key="2">
    <citation type="submission" date="2023-09" db="EMBL/GenBank/DDBJ databases">
        <title>Characterization of Arcobacter Isolates from Retail Chicken Sold in Supermarkets in Tbilisi, Georgia.</title>
        <authorList>
            <person name="Matthias R."/>
            <person name="Zautner A.E."/>
        </authorList>
    </citation>
    <scope>NUCLEOTIDE SEQUENCE</scope>
    <source>
        <strain evidence="3">LEO 108</strain>
        <strain evidence="2">LEO 109</strain>
    </source>
</reference>
<dbReference type="SUPFAM" id="SSF47175">
    <property type="entry name" value="Cytochromes"/>
    <property type="match status" value="1"/>
</dbReference>
<organism evidence="2">
    <name type="scientific">Arcobacter sp. AZ-2023</name>
    <dbReference type="NCBI Taxonomy" id="3074453"/>
    <lineage>
        <taxon>Bacteria</taxon>
        <taxon>Pseudomonadati</taxon>
        <taxon>Campylobacterota</taxon>
        <taxon>Epsilonproteobacteria</taxon>
        <taxon>Campylobacterales</taxon>
        <taxon>Arcobacteraceae</taxon>
        <taxon>Arcobacter</taxon>
    </lineage>
</organism>
<protein>
    <recommendedName>
        <fullName evidence="8">Cytochrome C</fullName>
    </recommendedName>
</protein>
<evidence type="ECO:0008006" key="8">
    <source>
        <dbReference type="Google" id="ProtNLM"/>
    </source>
</evidence>
<evidence type="ECO:0000313" key="3">
    <source>
        <dbReference type="EMBL" id="WNL15289.1"/>
    </source>
</evidence>
<evidence type="ECO:0000313" key="6">
    <source>
        <dbReference type="EMBL" id="WNL22867.1"/>
    </source>
</evidence>
<evidence type="ECO:0000313" key="5">
    <source>
        <dbReference type="EMBL" id="WNL20966.1"/>
    </source>
</evidence>
<feature type="chain" id="PRO_5041630998" description="Cytochrome C" evidence="1">
    <location>
        <begin position="24"/>
        <end position="163"/>
    </location>
</feature>
<feature type="signal peptide" evidence="1">
    <location>
        <begin position="1"/>
        <end position="23"/>
    </location>
</feature>
<dbReference type="EMBL" id="CP134844">
    <property type="protein sequence ID" value="WNL11845.1"/>
    <property type="molecule type" value="Genomic_DNA"/>
</dbReference>
<keyword evidence="1" id="KW-0732">Signal</keyword>
<dbReference type="EMBL" id="CP134845">
    <property type="protein sequence ID" value="WNL15289.1"/>
    <property type="molecule type" value="Genomic_DNA"/>
</dbReference>
<dbReference type="GO" id="GO:0009055">
    <property type="term" value="F:electron transfer activity"/>
    <property type="evidence" value="ECO:0007669"/>
    <property type="project" value="InterPro"/>
</dbReference>
<sequence length="163" mass="18477">MKKTLKKLALVSMITMLSSSIFASEMKKGVEELSPEVRVLLVKEMQGIEQGMKDVFSYIIAGNWPEVKKIAVKIKESYILKQNLTKEQAHELDVKLPKGFLELDGKFHNQAGMLSHAADMENTELANFYTYKMQESCISCHSTYAQSKFPLFSKTLAEDVHSH</sequence>
<dbReference type="InterPro" id="IPR010980">
    <property type="entry name" value="Cyt_c/b562"/>
</dbReference>
<proteinExistence type="predicted"/>
<dbReference type="AlphaFoldDB" id="A0AA96CLR9"/>
<dbReference type="GO" id="GO:0005506">
    <property type="term" value="F:iron ion binding"/>
    <property type="evidence" value="ECO:0007669"/>
    <property type="project" value="InterPro"/>
</dbReference>
<name>A0AA96CLR9_9BACT</name>
<dbReference type="GO" id="GO:0022900">
    <property type="term" value="P:electron transport chain"/>
    <property type="evidence" value="ECO:0007669"/>
    <property type="project" value="InterPro"/>
</dbReference>
<reference evidence="4" key="1">
    <citation type="submission" date="2023-09" db="EMBL/GenBank/DDBJ databases">
        <title>Arcobacter tbilisiensis sp. nov. isolated from chicken meat in Tbilisi, Georgia.</title>
        <authorList>
            <person name="Matthias R."/>
            <person name="Zautner A.E."/>
        </authorList>
    </citation>
    <scope>NUCLEOTIDE SEQUENCE</scope>
    <source>
        <strain evidence="7">LEO 70</strain>
        <strain evidence="6">LEO 74</strain>
        <strain evidence="5">LEO 79</strain>
        <strain evidence="4">LEO 99</strain>
    </source>
</reference>
<dbReference type="EMBL" id="CP134852">
    <property type="protein sequence ID" value="WNL26242.1"/>
    <property type="molecule type" value="Genomic_DNA"/>
</dbReference>
<dbReference type="EMBL" id="CP134851">
    <property type="protein sequence ID" value="WNL22867.1"/>
    <property type="molecule type" value="Genomic_DNA"/>
</dbReference>
<evidence type="ECO:0000313" key="7">
    <source>
        <dbReference type="EMBL" id="WNL26242.1"/>
    </source>
</evidence>
<dbReference type="EMBL" id="CP134850">
    <property type="protein sequence ID" value="WNL20966.1"/>
    <property type="molecule type" value="Genomic_DNA"/>
</dbReference>
<evidence type="ECO:0000256" key="1">
    <source>
        <dbReference type="SAM" id="SignalP"/>
    </source>
</evidence>
<dbReference type="GO" id="GO:0020037">
    <property type="term" value="F:heme binding"/>
    <property type="evidence" value="ECO:0007669"/>
    <property type="project" value="InterPro"/>
</dbReference>